<name>A0AAQ1P2Q4_LEPIR</name>
<reference evidence="1 2" key="1">
    <citation type="submission" date="2017-11" db="EMBL/GenBank/DDBJ databases">
        <authorList>
            <person name="Lechat P."/>
        </authorList>
    </citation>
    <scope>NUCLEOTIDE SEQUENCE [LARGE SCALE GENOMIC DNA]</scope>
    <source>
        <strain evidence="1">L495</strain>
    </source>
</reference>
<proteinExistence type="predicted"/>
<organism evidence="1 2">
    <name type="scientific">Leptospira interrogans serovar Manilae</name>
    <dbReference type="NCBI Taxonomy" id="214675"/>
    <lineage>
        <taxon>Bacteria</taxon>
        <taxon>Pseudomonadati</taxon>
        <taxon>Spirochaetota</taxon>
        <taxon>Spirochaetia</taxon>
        <taxon>Leptospirales</taxon>
        <taxon>Leptospiraceae</taxon>
        <taxon>Leptospira</taxon>
    </lineage>
</organism>
<dbReference type="AlphaFoldDB" id="A0AAQ1P2Q4"/>
<sequence>MLSFSNDFSEVRLSFTKMWDPYRNYNNNKRVLKNYKSFIAIFVRTIIFCLRFKGD</sequence>
<evidence type="ECO:0000313" key="1">
    <source>
        <dbReference type="EMBL" id="SOR63253.1"/>
    </source>
</evidence>
<dbReference type="EMBL" id="OEJX01000063">
    <property type="protein sequence ID" value="SOR63253.1"/>
    <property type="molecule type" value="Genomic_DNA"/>
</dbReference>
<evidence type="ECO:0000313" key="2">
    <source>
        <dbReference type="Proteomes" id="UP000234460"/>
    </source>
</evidence>
<accession>A0AAQ1P2Q4</accession>
<protein>
    <submittedName>
        <fullName evidence="1">Uncharacterized protein</fullName>
    </submittedName>
</protein>
<gene>
    <name evidence="1" type="ORF">LMANV2_660015</name>
</gene>
<comment type="caution">
    <text evidence="1">The sequence shown here is derived from an EMBL/GenBank/DDBJ whole genome shotgun (WGS) entry which is preliminary data.</text>
</comment>
<dbReference type="Proteomes" id="UP000234460">
    <property type="component" value="Chromosome LMANV2"/>
</dbReference>